<dbReference type="EMBL" id="JAPTHD010000001">
    <property type="protein sequence ID" value="MDV5822719.1"/>
    <property type="molecule type" value="Genomic_DNA"/>
</dbReference>
<proteinExistence type="predicted"/>
<dbReference type="RefSeq" id="WP_317515842.1">
    <property type="nucleotide sequence ID" value="NZ_JAPTHD010000001.1"/>
</dbReference>
<keyword evidence="1" id="KW-0472">Membrane</keyword>
<keyword evidence="1" id="KW-0812">Transmembrane</keyword>
<organism evidence="2 3">
    <name type="scientific">Sphingobium naphthae</name>
    <dbReference type="NCBI Taxonomy" id="1886786"/>
    <lineage>
        <taxon>Bacteria</taxon>
        <taxon>Pseudomonadati</taxon>
        <taxon>Pseudomonadota</taxon>
        <taxon>Alphaproteobacteria</taxon>
        <taxon>Sphingomonadales</taxon>
        <taxon>Sphingomonadaceae</taxon>
        <taxon>Sphingobium</taxon>
    </lineage>
</organism>
<evidence type="ECO:0008006" key="4">
    <source>
        <dbReference type="Google" id="ProtNLM"/>
    </source>
</evidence>
<keyword evidence="3" id="KW-1185">Reference proteome</keyword>
<sequence>MAGTLLSILMLAGVLLTGGGVYAILRTRDRKRGALMIVAGLVMFANVAITSMPGPDAPVSGQR</sequence>
<dbReference type="Proteomes" id="UP001185984">
    <property type="component" value="Unassembled WGS sequence"/>
</dbReference>
<keyword evidence="1" id="KW-1133">Transmembrane helix</keyword>
<protein>
    <recommendedName>
        <fullName evidence="4">LPXTG cell wall anchor domain-containing protein</fullName>
    </recommendedName>
</protein>
<accession>A0ABU3ZT78</accession>
<comment type="caution">
    <text evidence="2">The sequence shown here is derived from an EMBL/GenBank/DDBJ whole genome shotgun (WGS) entry which is preliminary data.</text>
</comment>
<feature type="transmembrane region" description="Helical" evidence="1">
    <location>
        <begin position="34"/>
        <end position="54"/>
    </location>
</feature>
<gene>
    <name evidence="2" type="ORF">O0R41_03785</name>
</gene>
<reference evidence="3" key="1">
    <citation type="journal article" date="2022" name="J Environ Chem Eng">
        <title>Biodegradation of petroleum oil using a constructed nonpathogenic and heavy metal-tolerant bacterial consortium isolated from marine sponges.</title>
        <authorList>
            <person name="Dechsakulwatana C."/>
            <person name="Rungsihiranrut A."/>
            <person name="Muangchinda C."/>
            <person name="Ningthoujam R."/>
            <person name="Klankeo P."/>
            <person name="Pinyakong O."/>
        </authorList>
    </citation>
    <scope>NUCLEOTIDE SEQUENCE [LARGE SCALE GENOMIC DNA]</scope>
    <source>
        <strain evidence="3">MO2-4</strain>
    </source>
</reference>
<name>A0ABU3ZT78_9SPHN</name>
<evidence type="ECO:0000256" key="1">
    <source>
        <dbReference type="SAM" id="Phobius"/>
    </source>
</evidence>
<feature type="transmembrane region" description="Helical" evidence="1">
    <location>
        <begin position="6"/>
        <end position="25"/>
    </location>
</feature>
<evidence type="ECO:0000313" key="2">
    <source>
        <dbReference type="EMBL" id="MDV5822719.1"/>
    </source>
</evidence>
<evidence type="ECO:0000313" key="3">
    <source>
        <dbReference type="Proteomes" id="UP001185984"/>
    </source>
</evidence>